<evidence type="ECO:0000256" key="4">
    <source>
        <dbReference type="ARBA" id="ARBA00023159"/>
    </source>
</evidence>
<dbReference type="SUPFAM" id="SSF57884">
    <property type="entry name" value="Ada DNA repair protein, N-terminal domain (N-Ada 10)"/>
    <property type="match status" value="1"/>
</dbReference>
<evidence type="ECO:0000313" key="8">
    <source>
        <dbReference type="EMBL" id="KAK5050406.1"/>
    </source>
</evidence>
<proteinExistence type="predicted"/>
<dbReference type="InterPro" id="IPR009057">
    <property type="entry name" value="Homeodomain-like_sf"/>
</dbReference>
<evidence type="ECO:0000256" key="2">
    <source>
        <dbReference type="ARBA" id="ARBA00022603"/>
    </source>
</evidence>
<dbReference type="InterPro" id="IPR018060">
    <property type="entry name" value="HTH_AraC"/>
</dbReference>
<dbReference type="RefSeq" id="XP_064704992.1">
    <property type="nucleotide sequence ID" value="XM_064847271.1"/>
</dbReference>
<dbReference type="AlphaFoldDB" id="A0AAV9N9K1"/>
<accession>A0AAV9N9K1</accession>
<dbReference type="GO" id="GO:0008270">
    <property type="term" value="F:zinc ion binding"/>
    <property type="evidence" value="ECO:0007669"/>
    <property type="project" value="InterPro"/>
</dbReference>
<gene>
    <name evidence="8" type="ORF">LTR84_003687</name>
</gene>
<evidence type="ECO:0000256" key="6">
    <source>
        <dbReference type="SAM" id="MobiDB-lite"/>
    </source>
</evidence>
<feature type="compositionally biased region" description="Polar residues" evidence="6">
    <location>
        <begin position="234"/>
        <end position="245"/>
    </location>
</feature>
<dbReference type="SUPFAM" id="SSF46689">
    <property type="entry name" value="Homeodomain-like"/>
    <property type="match status" value="1"/>
</dbReference>
<comment type="caution">
    <text evidence="8">The sequence shown here is derived from an EMBL/GenBank/DDBJ whole genome shotgun (WGS) entry which is preliminary data.</text>
</comment>
<evidence type="ECO:0000313" key="9">
    <source>
        <dbReference type="Proteomes" id="UP001358417"/>
    </source>
</evidence>
<dbReference type="GO" id="GO:0006281">
    <property type="term" value="P:DNA repair"/>
    <property type="evidence" value="ECO:0007669"/>
    <property type="project" value="InterPro"/>
</dbReference>
<feature type="compositionally biased region" description="Basic and acidic residues" evidence="6">
    <location>
        <begin position="246"/>
        <end position="256"/>
    </location>
</feature>
<organism evidence="8 9">
    <name type="scientific">Exophiala bonariae</name>
    <dbReference type="NCBI Taxonomy" id="1690606"/>
    <lineage>
        <taxon>Eukaryota</taxon>
        <taxon>Fungi</taxon>
        <taxon>Dikarya</taxon>
        <taxon>Ascomycota</taxon>
        <taxon>Pezizomycotina</taxon>
        <taxon>Eurotiomycetes</taxon>
        <taxon>Chaetothyriomycetidae</taxon>
        <taxon>Chaetothyriales</taxon>
        <taxon>Herpotrichiellaceae</taxon>
        <taxon>Exophiala</taxon>
    </lineage>
</organism>
<evidence type="ECO:0000256" key="3">
    <source>
        <dbReference type="ARBA" id="ARBA00023015"/>
    </source>
</evidence>
<feature type="domain" description="HTH araC/xylS-type" evidence="7">
    <location>
        <begin position="181"/>
        <end position="228"/>
    </location>
</feature>
<protein>
    <recommendedName>
        <fullName evidence="7">HTH araC/xylS-type domain-containing protein</fullName>
    </recommendedName>
</protein>
<dbReference type="GO" id="GO:0008168">
    <property type="term" value="F:methyltransferase activity"/>
    <property type="evidence" value="ECO:0007669"/>
    <property type="project" value="UniProtKB-KW"/>
</dbReference>
<dbReference type="InterPro" id="IPR035451">
    <property type="entry name" value="Ada-like_dom_sf"/>
</dbReference>
<keyword evidence="2" id="KW-0808">Transferase</keyword>
<dbReference type="GO" id="GO:0043565">
    <property type="term" value="F:sequence-specific DNA binding"/>
    <property type="evidence" value="ECO:0007669"/>
    <property type="project" value="InterPro"/>
</dbReference>
<evidence type="ECO:0000256" key="5">
    <source>
        <dbReference type="ARBA" id="ARBA00023163"/>
    </source>
</evidence>
<dbReference type="Gene3D" id="1.10.10.60">
    <property type="entry name" value="Homeodomain-like"/>
    <property type="match status" value="1"/>
</dbReference>
<dbReference type="Pfam" id="PF02805">
    <property type="entry name" value="Ada_Zn_binding"/>
    <property type="match status" value="1"/>
</dbReference>
<sequence>MAQTLLPASIESLATASYSLFDEVEGHPVQPIVTPTTTSNLQLHLLGRVSPKSHYAHNRFVNTYSTPSARWAALTIRDPAATDAFIYAVRTTKIYCRPDCRARLARRANVAFYDNVHQARLDGYRACKRCKPDPVSRTATEFPKSSNPTASEVPIASEQLQNQSSSHEQFTDTEDARTKIKHAVQIIQQSAQQGSKLSLSQLSKEVGWSKWHLHRVFKQLQGMTPREMADGLQPMSSRGDSVSENFRTDPVPREDDLPVLCNGSEWIDFESTDGLFSLPPPPLTSLLSTPSTDDALTPIAWGDELSYDPVLFHIDAAKDQETELDGLLNDLFPELFGAHGLAGGG</sequence>
<keyword evidence="5" id="KW-0804">Transcription</keyword>
<dbReference type="Gene3D" id="3.40.10.10">
    <property type="entry name" value="DNA Methylphosphotriester Repair Domain"/>
    <property type="match status" value="1"/>
</dbReference>
<feature type="region of interest" description="Disordered" evidence="6">
    <location>
        <begin position="230"/>
        <end position="257"/>
    </location>
</feature>
<dbReference type="EMBL" id="JAVRRD010000017">
    <property type="protein sequence ID" value="KAK5050406.1"/>
    <property type="molecule type" value="Genomic_DNA"/>
</dbReference>
<comment type="cofactor">
    <cofactor evidence="1">
        <name>Zn(2+)</name>
        <dbReference type="ChEBI" id="CHEBI:29105"/>
    </cofactor>
</comment>
<dbReference type="Proteomes" id="UP001358417">
    <property type="component" value="Unassembled WGS sequence"/>
</dbReference>
<keyword evidence="4" id="KW-0010">Activator</keyword>
<keyword evidence="3" id="KW-0805">Transcription regulation</keyword>
<evidence type="ECO:0000259" key="7">
    <source>
        <dbReference type="PROSITE" id="PS01124"/>
    </source>
</evidence>
<keyword evidence="2" id="KW-0489">Methyltransferase</keyword>
<keyword evidence="9" id="KW-1185">Reference proteome</keyword>
<dbReference type="InterPro" id="IPR004026">
    <property type="entry name" value="Ada_DNA_repair_Zn-bd"/>
</dbReference>
<dbReference type="PROSITE" id="PS01124">
    <property type="entry name" value="HTH_ARAC_FAMILY_2"/>
    <property type="match status" value="1"/>
</dbReference>
<reference evidence="8 9" key="1">
    <citation type="submission" date="2023-08" db="EMBL/GenBank/DDBJ databases">
        <title>Black Yeasts Isolated from many extreme environments.</title>
        <authorList>
            <person name="Coleine C."/>
            <person name="Stajich J.E."/>
            <person name="Selbmann L."/>
        </authorList>
    </citation>
    <scope>NUCLEOTIDE SEQUENCE [LARGE SCALE GENOMIC DNA]</scope>
    <source>
        <strain evidence="8 9">CCFEE 5792</strain>
    </source>
</reference>
<name>A0AAV9N9K1_9EURO</name>
<dbReference type="GO" id="GO:0032259">
    <property type="term" value="P:methylation"/>
    <property type="evidence" value="ECO:0007669"/>
    <property type="project" value="UniProtKB-KW"/>
</dbReference>
<dbReference type="GO" id="GO:0003700">
    <property type="term" value="F:DNA-binding transcription factor activity"/>
    <property type="evidence" value="ECO:0007669"/>
    <property type="project" value="InterPro"/>
</dbReference>
<evidence type="ECO:0000256" key="1">
    <source>
        <dbReference type="ARBA" id="ARBA00001947"/>
    </source>
</evidence>
<dbReference type="GeneID" id="89971870"/>